<keyword evidence="10" id="KW-1185">Reference proteome</keyword>
<comment type="similarity">
    <text evidence="7">Belongs to the protein kinase superfamily.</text>
</comment>
<evidence type="ECO:0000256" key="4">
    <source>
        <dbReference type="ARBA" id="ARBA00022777"/>
    </source>
</evidence>
<feature type="binding site" evidence="6">
    <location>
        <position position="45"/>
    </location>
    <ligand>
        <name>ATP</name>
        <dbReference type="ChEBI" id="CHEBI:30616"/>
    </ligand>
</feature>
<keyword evidence="5 6" id="KW-0067">ATP-binding</keyword>
<dbReference type="InterPro" id="IPR050205">
    <property type="entry name" value="CDPK_Ser/Thr_kinases"/>
</dbReference>
<evidence type="ECO:0000313" key="9">
    <source>
        <dbReference type="EMBL" id="KIP06305.1"/>
    </source>
</evidence>
<dbReference type="InterPro" id="IPR000719">
    <property type="entry name" value="Prot_kinase_dom"/>
</dbReference>
<feature type="non-terminal residue" evidence="9">
    <location>
        <position position="1"/>
    </location>
</feature>
<dbReference type="InterPro" id="IPR008271">
    <property type="entry name" value="Ser/Thr_kinase_AS"/>
</dbReference>
<protein>
    <recommendedName>
        <fullName evidence="8">Protein kinase domain-containing protein</fullName>
    </recommendedName>
</protein>
<dbReference type="InterPro" id="IPR011009">
    <property type="entry name" value="Kinase-like_dom_sf"/>
</dbReference>
<dbReference type="GO" id="GO:0005524">
    <property type="term" value="F:ATP binding"/>
    <property type="evidence" value="ECO:0007669"/>
    <property type="project" value="UniProtKB-UniRule"/>
</dbReference>
<evidence type="ECO:0000313" key="10">
    <source>
        <dbReference type="Proteomes" id="UP000053257"/>
    </source>
</evidence>
<sequence>VGKTLDAGRLELVEVLGEGAYGVVYLAVERLGDAASSSKTPAPAKQYAVKVLNKAAEGTVVGQCQSREIVTHKIATSHPNVLTLHDVLEDEAALYLVLDYCPGGDLFNAVVERHAFAQNDALLKSVFVQILDAVQSCHDQGIYHRDLKPDNIFVSADGTQVFLGDFGMATDEALSNDFRCGSSFYMSPECIGEERGFHSYYNEVSDIWALGIILTNMICGRNPWRTATTTDPHFHEFMSNAASLRDMLPMSEAASDVLKRVLTFNPSERITLAELRSAVLAIDTF</sequence>
<proteinExistence type="inferred from homology"/>
<accession>A0A0C3S9M2</accession>
<evidence type="ECO:0000256" key="5">
    <source>
        <dbReference type="ARBA" id="ARBA00022840"/>
    </source>
</evidence>
<dbReference type="Proteomes" id="UP000053257">
    <property type="component" value="Unassembled WGS sequence"/>
</dbReference>
<dbReference type="PROSITE" id="PS00108">
    <property type="entry name" value="PROTEIN_KINASE_ST"/>
    <property type="match status" value="1"/>
</dbReference>
<dbReference type="Pfam" id="PF00069">
    <property type="entry name" value="Pkinase"/>
    <property type="match status" value="1"/>
</dbReference>
<dbReference type="HOGENOM" id="CLU_000288_63_0_1"/>
<evidence type="ECO:0000256" key="1">
    <source>
        <dbReference type="ARBA" id="ARBA00022527"/>
    </source>
</evidence>
<name>A0A0C3S9M2_PHLG1</name>
<keyword evidence="1 7" id="KW-0723">Serine/threonine-protein kinase</keyword>
<dbReference type="AlphaFoldDB" id="A0A0C3S9M2"/>
<reference evidence="9 10" key="1">
    <citation type="journal article" date="2014" name="PLoS Genet.">
        <title>Analysis of the Phlebiopsis gigantea genome, transcriptome and secretome provides insight into its pioneer colonization strategies of wood.</title>
        <authorList>
            <person name="Hori C."/>
            <person name="Ishida T."/>
            <person name="Igarashi K."/>
            <person name="Samejima M."/>
            <person name="Suzuki H."/>
            <person name="Master E."/>
            <person name="Ferreira P."/>
            <person name="Ruiz-Duenas F.J."/>
            <person name="Held B."/>
            <person name="Canessa P."/>
            <person name="Larrondo L.F."/>
            <person name="Schmoll M."/>
            <person name="Druzhinina I.S."/>
            <person name="Kubicek C.P."/>
            <person name="Gaskell J.A."/>
            <person name="Kersten P."/>
            <person name="St John F."/>
            <person name="Glasner J."/>
            <person name="Sabat G."/>
            <person name="Splinter BonDurant S."/>
            <person name="Syed K."/>
            <person name="Yadav J."/>
            <person name="Mgbeahuruike A.C."/>
            <person name="Kovalchuk A."/>
            <person name="Asiegbu F.O."/>
            <person name="Lackner G."/>
            <person name="Hoffmeister D."/>
            <person name="Rencoret J."/>
            <person name="Gutierrez A."/>
            <person name="Sun H."/>
            <person name="Lindquist E."/>
            <person name="Barry K."/>
            <person name="Riley R."/>
            <person name="Grigoriev I.V."/>
            <person name="Henrissat B."/>
            <person name="Kues U."/>
            <person name="Berka R.M."/>
            <person name="Martinez A.T."/>
            <person name="Covert S.F."/>
            <person name="Blanchette R.A."/>
            <person name="Cullen D."/>
        </authorList>
    </citation>
    <scope>NUCLEOTIDE SEQUENCE [LARGE SCALE GENOMIC DNA]</scope>
    <source>
        <strain evidence="9 10">11061_1 CR5-6</strain>
    </source>
</reference>
<keyword evidence="2" id="KW-0808">Transferase</keyword>
<evidence type="ECO:0000256" key="6">
    <source>
        <dbReference type="PROSITE-ProRule" id="PRU10141"/>
    </source>
</evidence>
<gene>
    <name evidence="9" type="ORF">PHLGIDRAFT_48557</name>
</gene>
<feature type="non-terminal residue" evidence="9">
    <location>
        <position position="285"/>
    </location>
</feature>
<organism evidence="9 10">
    <name type="scientific">Phlebiopsis gigantea (strain 11061_1 CR5-6)</name>
    <name type="common">White-rot fungus</name>
    <name type="synonym">Peniophora gigantea</name>
    <dbReference type="NCBI Taxonomy" id="745531"/>
    <lineage>
        <taxon>Eukaryota</taxon>
        <taxon>Fungi</taxon>
        <taxon>Dikarya</taxon>
        <taxon>Basidiomycota</taxon>
        <taxon>Agaricomycotina</taxon>
        <taxon>Agaricomycetes</taxon>
        <taxon>Polyporales</taxon>
        <taxon>Phanerochaetaceae</taxon>
        <taxon>Phlebiopsis</taxon>
    </lineage>
</organism>
<keyword evidence="4" id="KW-0418">Kinase</keyword>
<dbReference type="SUPFAM" id="SSF56112">
    <property type="entry name" value="Protein kinase-like (PK-like)"/>
    <property type="match status" value="1"/>
</dbReference>
<dbReference type="GO" id="GO:0004674">
    <property type="term" value="F:protein serine/threonine kinase activity"/>
    <property type="evidence" value="ECO:0007669"/>
    <property type="project" value="UniProtKB-KW"/>
</dbReference>
<dbReference type="SMART" id="SM00220">
    <property type="entry name" value="S_TKc"/>
    <property type="match status" value="1"/>
</dbReference>
<dbReference type="EMBL" id="KN840521">
    <property type="protein sequence ID" value="KIP06305.1"/>
    <property type="molecule type" value="Genomic_DNA"/>
</dbReference>
<feature type="domain" description="Protein kinase" evidence="8">
    <location>
        <begin position="10"/>
        <end position="285"/>
    </location>
</feature>
<evidence type="ECO:0000259" key="8">
    <source>
        <dbReference type="PROSITE" id="PS50011"/>
    </source>
</evidence>
<dbReference type="PANTHER" id="PTHR24349">
    <property type="entry name" value="SERINE/THREONINE-PROTEIN KINASE"/>
    <property type="match status" value="1"/>
</dbReference>
<dbReference type="PROSITE" id="PS00107">
    <property type="entry name" value="PROTEIN_KINASE_ATP"/>
    <property type="match status" value="1"/>
</dbReference>
<keyword evidence="3 6" id="KW-0547">Nucleotide-binding</keyword>
<dbReference type="STRING" id="745531.A0A0C3S9M2"/>
<dbReference type="Gene3D" id="1.10.510.10">
    <property type="entry name" value="Transferase(Phosphotransferase) domain 1"/>
    <property type="match status" value="1"/>
</dbReference>
<dbReference type="InterPro" id="IPR017441">
    <property type="entry name" value="Protein_kinase_ATP_BS"/>
</dbReference>
<dbReference type="OrthoDB" id="541276at2759"/>
<dbReference type="PROSITE" id="PS50011">
    <property type="entry name" value="PROTEIN_KINASE_DOM"/>
    <property type="match status" value="1"/>
</dbReference>
<evidence type="ECO:0000256" key="7">
    <source>
        <dbReference type="RuleBase" id="RU000304"/>
    </source>
</evidence>
<evidence type="ECO:0000256" key="3">
    <source>
        <dbReference type="ARBA" id="ARBA00022741"/>
    </source>
</evidence>
<evidence type="ECO:0000256" key="2">
    <source>
        <dbReference type="ARBA" id="ARBA00022679"/>
    </source>
</evidence>